<reference evidence="3" key="1">
    <citation type="journal article" date="2019" name="Int. J. Syst. Evol. Microbiol.">
        <title>The Global Catalogue of Microorganisms (GCM) 10K type strain sequencing project: providing services to taxonomists for standard genome sequencing and annotation.</title>
        <authorList>
            <consortium name="The Broad Institute Genomics Platform"/>
            <consortium name="The Broad Institute Genome Sequencing Center for Infectious Disease"/>
            <person name="Wu L."/>
            <person name="Ma J."/>
        </authorList>
    </citation>
    <scope>NUCLEOTIDE SEQUENCE [LARGE SCALE GENOMIC DNA]</scope>
    <source>
        <strain evidence="3">CGMCC 1.7030</strain>
    </source>
</reference>
<dbReference type="Proteomes" id="UP001596163">
    <property type="component" value="Unassembled WGS sequence"/>
</dbReference>
<accession>A0ABW0BU52</accession>
<keyword evidence="3" id="KW-1185">Reference proteome</keyword>
<dbReference type="Gene3D" id="2.180.10.10">
    <property type="entry name" value="RHS repeat-associated core"/>
    <property type="match status" value="1"/>
</dbReference>
<protein>
    <submittedName>
        <fullName evidence="2">RHS repeat domain-containing protein</fullName>
    </submittedName>
</protein>
<dbReference type="InterPro" id="IPR050708">
    <property type="entry name" value="T6SS_VgrG/RHS"/>
</dbReference>
<name>A0ABW0BU52_9BACT</name>
<evidence type="ECO:0000313" key="3">
    <source>
        <dbReference type="Proteomes" id="UP001596163"/>
    </source>
</evidence>
<organism evidence="2 3">
    <name type="scientific">Algoriphagus aquatilis</name>
    <dbReference type="NCBI Taxonomy" id="490186"/>
    <lineage>
        <taxon>Bacteria</taxon>
        <taxon>Pseudomonadati</taxon>
        <taxon>Bacteroidota</taxon>
        <taxon>Cytophagia</taxon>
        <taxon>Cytophagales</taxon>
        <taxon>Cyclobacteriaceae</taxon>
        <taxon>Algoriphagus</taxon>
    </lineage>
</organism>
<dbReference type="RefSeq" id="WP_377913376.1">
    <property type="nucleotide sequence ID" value="NZ_JBHSKS010000004.1"/>
</dbReference>
<feature type="region of interest" description="Disordered" evidence="1">
    <location>
        <begin position="646"/>
        <end position="667"/>
    </location>
</feature>
<evidence type="ECO:0000313" key="2">
    <source>
        <dbReference type="EMBL" id="MFC5191378.1"/>
    </source>
</evidence>
<dbReference type="PANTHER" id="PTHR32305:SF15">
    <property type="entry name" value="PROTEIN RHSA-RELATED"/>
    <property type="match status" value="1"/>
</dbReference>
<proteinExistence type="predicted"/>
<gene>
    <name evidence="2" type="ORF">ACFPIK_06335</name>
</gene>
<dbReference type="EMBL" id="JBHSKS010000004">
    <property type="protein sequence ID" value="MFC5191378.1"/>
    <property type="molecule type" value="Genomic_DNA"/>
</dbReference>
<comment type="caution">
    <text evidence="2">The sequence shown here is derived from an EMBL/GenBank/DDBJ whole genome shotgun (WGS) entry which is preliminary data.</text>
</comment>
<sequence length="753" mass="82994">MPVTTASYPNGALSKEEVIDENGQKVIEYKDLLGRVILKKVQVGLSPTSGYTGWLSTFYVYDSYGRLRVVIPPKAVDAIRAASWQSSTSTNTSLGNELYFRYSYDQRGRMIEKRVPGKGVESMVYDNQDRLVGYQDGNMAAGTPKKWQYTKYDALGRVVMTGLVNTDLGRAAIQTTLNGSASNNASILSLTSPVSSGGWPTDEGEILTVNYYDSYQFLTGFSYVVPTSPYSGFTATASTRVHGLQTGKRVRNLETGVYYTTAMYYDDKGRVIQTLSQQQLGGTVRTSTAYNFEDQPTQTLSANSSSPNQAVLRTYTYNVAGMLDSLSHKIGSQSAKTIAKNTYNDLGQLTTKAFSQLPSGTQTYSYNIRGWLKTLGSGLTEGYKQTNYYETGGTENHWNGNISRIDWSGKSVTTEPPKVRTYNYLYDKANRITAANYSATGETNWYTVSGMAYDANGNITAMTRRNERTPGTYDVVDQLTYTYQTNSNKLSQVADANLTQTYTSKGFIERSTAAYAYDSNGNLKANLDKQINNITYNHLNLPVEVTFNTGASIRFTYNAEGAKLTQKVYNTSGALTTTQDYIGEYVYQNGALDYLIHEEGRVASEPGGLFYEYYLKDHLGNVRQVLRNSSANFRIATMEQANAAEEESTFTQIKPTRKREPKHNVTQGGQEVAWLNASLGEMVGPGTTQEIFEGDSVILSVHGKFLDKKKARVNEASFLTAGGKTALLDQLNELALNSQMAGGPNPLLGVEES</sequence>
<dbReference type="PANTHER" id="PTHR32305">
    <property type="match status" value="1"/>
</dbReference>
<evidence type="ECO:0000256" key="1">
    <source>
        <dbReference type="SAM" id="MobiDB-lite"/>
    </source>
</evidence>